<dbReference type="Gene3D" id="3.40.50.1360">
    <property type="match status" value="1"/>
</dbReference>
<dbReference type="Pfam" id="PF00455">
    <property type="entry name" value="DeoRC"/>
    <property type="match status" value="1"/>
</dbReference>
<dbReference type="SUPFAM" id="SSF100950">
    <property type="entry name" value="NagB/RpiA/CoA transferase-like"/>
    <property type="match status" value="1"/>
</dbReference>
<organism evidence="5 6">
    <name type="scientific">Zhihengliuella alba</name>
    <dbReference type="NCBI Taxonomy" id="547018"/>
    <lineage>
        <taxon>Bacteria</taxon>
        <taxon>Bacillati</taxon>
        <taxon>Actinomycetota</taxon>
        <taxon>Actinomycetes</taxon>
        <taxon>Micrococcales</taxon>
        <taxon>Micrococcaceae</taxon>
        <taxon>Zhihengliuella</taxon>
    </lineage>
</organism>
<evidence type="ECO:0000313" key="6">
    <source>
        <dbReference type="Proteomes" id="UP001501536"/>
    </source>
</evidence>
<evidence type="ECO:0000256" key="2">
    <source>
        <dbReference type="ARBA" id="ARBA00023125"/>
    </source>
</evidence>
<comment type="caution">
    <text evidence="5">The sequence shown here is derived from an EMBL/GenBank/DDBJ whole genome shotgun (WGS) entry which is preliminary data.</text>
</comment>
<evidence type="ECO:0000256" key="1">
    <source>
        <dbReference type="ARBA" id="ARBA00023015"/>
    </source>
</evidence>
<accession>A0ABP7E3F4</accession>
<dbReference type="Proteomes" id="UP001501536">
    <property type="component" value="Unassembled WGS sequence"/>
</dbReference>
<evidence type="ECO:0000259" key="4">
    <source>
        <dbReference type="PROSITE" id="PS51000"/>
    </source>
</evidence>
<dbReference type="PROSITE" id="PS51000">
    <property type="entry name" value="HTH_DEOR_2"/>
    <property type="match status" value="1"/>
</dbReference>
<name>A0ABP7E3F4_9MICC</name>
<proteinExistence type="predicted"/>
<dbReference type="InterPro" id="IPR018356">
    <property type="entry name" value="Tscrpt_reg_HTH_DeoR_CS"/>
</dbReference>
<sequence length="249" mass="26749">MKSLAAEERLDWLRTELLAAGSVELAAASEALGVSEMTVRRDLRMLEEAGEARRVRGGAVAPGPRTFQSRELTRSAQKRQIALKAAALVPPRGVIAVDSSSTMHRLASRLGAAEQLRALANALPIYEALAEHPGVTPILLGGTLDRRSGSFVGPVTERFLEEVHIDLYFMSTAALDHTGCQEDTWEEASLKRRIAQAADRVVVGADSAKLGIRAEARSVPLADVDILITELDPDAEEVAELANVIPTVL</sequence>
<dbReference type="Pfam" id="PF08220">
    <property type="entry name" value="HTH_DeoR"/>
    <property type="match status" value="1"/>
</dbReference>
<dbReference type="SMART" id="SM01134">
    <property type="entry name" value="DeoRC"/>
    <property type="match status" value="1"/>
</dbReference>
<dbReference type="InterPro" id="IPR037171">
    <property type="entry name" value="NagB/RpiA_transferase-like"/>
</dbReference>
<evidence type="ECO:0000313" key="5">
    <source>
        <dbReference type="EMBL" id="GAA3712598.1"/>
    </source>
</evidence>
<dbReference type="InterPro" id="IPR050313">
    <property type="entry name" value="Carb_Metab_HTH_regulators"/>
</dbReference>
<keyword evidence="6" id="KW-1185">Reference proteome</keyword>
<evidence type="ECO:0000256" key="3">
    <source>
        <dbReference type="ARBA" id="ARBA00023163"/>
    </source>
</evidence>
<dbReference type="SMART" id="SM00420">
    <property type="entry name" value="HTH_DEOR"/>
    <property type="match status" value="1"/>
</dbReference>
<dbReference type="PROSITE" id="PS00894">
    <property type="entry name" value="HTH_DEOR_1"/>
    <property type="match status" value="1"/>
</dbReference>
<dbReference type="SUPFAM" id="SSF46785">
    <property type="entry name" value="Winged helix' DNA-binding domain"/>
    <property type="match status" value="1"/>
</dbReference>
<protein>
    <submittedName>
        <fullName evidence="5">DeoR/GlpR family DNA-binding transcription regulator</fullName>
    </submittedName>
</protein>
<dbReference type="RefSeq" id="WP_344885995.1">
    <property type="nucleotide sequence ID" value="NZ_BAABCJ010000007.1"/>
</dbReference>
<dbReference type="GO" id="GO:0003677">
    <property type="term" value="F:DNA binding"/>
    <property type="evidence" value="ECO:0007669"/>
    <property type="project" value="UniProtKB-KW"/>
</dbReference>
<dbReference type="PRINTS" id="PR00037">
    <property type="entry name" value="HTHLACR"/>
</dbReference>
<reference evidence="6" key="1">
    <citation type="journal article" date="2019" name="Int. J. Syst. Evol. Microbiol.">
        <title>The Global Catalogue of Microorganisms (GCM) 10K type strain sequencing project: providing services to taxonomists for standard genome sequencing and annotation.</title>
        <authorList>
            <consortium name="The Broad Institute Genomics Platform"/>
            <consortium name="The Broad Institute Genome Sequencing Center for Infectious Disease"/>
            <person name="Wu L."/>
            <person name="Ma J."/>
        </authorList>
    </citation>
    <scope>NUCLEOTIDE SEQUENCE [LARGE SCALE GENOMIC DNA]</scope>
    <source>
        <strain evidence="6">JCM 16961</strain>
    </source>
</reference>
<gene>
    <name evidence="5" type="ORF">GCM10022377_27860</name>
</gene>
<dbReference type="EMBL" id="BAABCJ010000007">
    <property type="protein sequence ID" value="GAA3712598.1"/>
    <property type="molecule type" value="Genomic_DNA"/>
</dbReference>
<keyword evidence="3" id="KW-0804">Transcription</keyword>
<feature type="domain" description="HTH deoR-type" evidence="4">
    <location>
        <begin position="6"/>
        <end position="61"/>
    </location>
</feature>
<dbReference type="PANTHER" id="PTHR30363">
    <property type="entry name" value="HTH-TYPE TRANSCRIPTIONAL REGULATOR SRLR-RELATED"/>
    <property type="match status" value="1"/>
</dbReference>
<dbReference type="InterPro" id="IPR014036">
    <property type="entry name" value="DeoR-like_C"/>
</dbReference>
<keyword evidence="2 5" id="KW-0238">DNA-binding</keyword>
<dbReference type="PANTHER" id="PTHR30363:SF44">
    <property type="entry name" value="AGA OPERON TRANSCRIPTIONAL REPRESSOR-RELATED"/>
    <property type="match status" value="1"/>
</dbReference>
<dbReference type="InterPro" id="IPR001034">
    <property type="entry name" value="DeoR_HTH"/>
</dbReference>
<dbReference type="InterPro" id="IPR036390">
    <property type="entry name" value="WH_DNA-bd_sf"/>
</dbReference>
<keyword evidence="1" id="KW-0805">Transcription regulation</keyword>